<dbReference type="AlphaFoldDB" id="A0A4R5CCJ6"/>
<dbReference type="SMART" id="SM00754">
    <property type="entry name" value="CHRD"/>
    <property type="match status" value="1"/>
</dbReference>
<name>A0A4R5CCJ6_9ACTN</name>
<evidence type="ECO:0000256" key="1">
    <source>
        <dbReference type="SAM" id="SignalP"/>
    </source>
</evidence>
<sequence length="303" mass="31181">MRRSITIAAVAAAGLALAAVPAEADAAGEGTFLATSLNGARVASGAGDGDGSAVAFLGVKGDQVSFAIRFSGIAIPTRGELHQGAKGTDGQVRIPFFTTPLLTGSDSVSGTVRVTDPKLLDGLRTNPGDFYIDLHNKPFPGGAVRGQVHKLTSAIDIKRALQQNFVAPVVQGVQIYACTRQADGSFAFTQDNVRASLRRDISHFFAVPGPAGPPKWRSDDGSAVTGSVLSRTPNGAGNIAELDLAATQVGKPIGLLARTSEILRLNTVGGVAPAGSCDPAVQPRAEVPYRADYLFVHGVPSTA</sequence>
<dbReference type="RefSeq" id="WP_131889844.1">
    <property type="nucleotide sequence ID" value="NZ_SMKU01000016.1"/>
</dbReference>
<reference evidence="3 4" key="1">
    <citation type="submission" date="2019-03" db="EMBL/GenBank/DDBJ databases">
        <title>Draft genome sequences of novel Actinobacteria.</title>
        <authorList>
            <person name="Sahin N."/>
            <person name="Ay H."/>
            <person name="Saygin H."/>
        </authorList>
    </citation>
    <scope>NUCLEOTIDE SEQUENCE [LARGE SCALE GENOMIC DNA]</scope>
    <source>
        <strain evidence="3 4">H3C3</strain>
    </source>
</reference>
<gene>
    <name evidence="3" type="ORF">E1298_06220</name>
</gene>
<dbReference type="InterPro" id="IPR021851">
    <property type="entry name" value="DUF3455"/>
</dbReference>
<feature type="chain" id="PRO_5039707689" evidence="1">
    <location>
        <begin position="19"/>
        <end position="303"/>
    </location>
</feature>
<dbReference type="Proteomes" id="UP000294513">
    <property type="component" value="Unassembled WGS sequence"/>
</dbReference>
<dbReference type="Pfam" id="PF07452">
    <property type="entry name" value="CHRD"/>
    <property type="match status" value="1"/>
</dbReference>
<protein>
    <submittedName>
        <fullName evidence="3">DUF3455 domain-containing protein</fullName>
    </submittedName>
</protein>
<dbReference type="InterPro" id="IPR010895">
    <property type="entry name" value="CHRD"/>
</dbReference>
<dbReference type="EMBL" id="SMKU01000016">
    <property type="protein sequence ID" value="TDD94842.1"/>
    <property type="molecule type" value="Genomic_DNA"/>
</dbReference>
<dbReference type="PROSITE" id="PS50933">
    <property type="entry name" value="CHRD"/>
    <property type="match status" value="1"/>
</dbReference>
<keyword evidence="4" id="KW-1185">Reference proteome</keyword>
<evidence type="ECO:0000259" key="2">
    <source>
        <dbReference type="PROSITE" id="PS50933"/>
    </source>
</evidence>
<accession>A0A4R5CCJ6</accession>
<evidence type="ECO:0000313" key="3">
    <source>
        <dbReference type="EMBL" id="TDD94842.1"/>
    </source>
</evidence>
<dbReference type="Pfam" id="PF11937">
    <property type="entry name" value="DUF3455"/>
    <property type="match status" value="1"/>
</dbReference>
<comment type="caution">
    <text evidence="3">The sequence shown here is derived from an EMBL/GenBank/DDBJ whole genome shotgun (WGS) entry which is preliminary data.</text>
</comment>
<feature type="signal peptide" evidence="1">
    <location>
        <begin position="1"/>
        <end position="18"/>
    </location>
</feature>
<dbReference type="OrthoDB" id="8901345at2"/>
<evidence type="ECO:0000313" key="4">
    <source>
        <dbReference type="Proteomes" id="UP000294513"/>
    </source>
</evidence>
<organism evidence="3 4">
    <name type="scientific">Actinomadura rubrisoli</name>
    <dbReference type="NCBI Taxonomy" id="2530368"/>
    <lineage>
        <taxon>Bacteria</taxon>
        <taxon>Bacillati</taxon>
        <taxon>Actinomycetota</taxon>
        <taxon>Actinomycetes</taxon>
        <taxon>Streptosporangiales</taxon>
        <taxon>Thermomonosporaceae</taxon>
        <taxon>Actinomadura</taxon>
    </lineage>
</organism>
<keyword evidence="1" id="KW-0732">Signal</keyword>
<proteinExistence type="predicted"/>
<feature type="domain" description="CHRD" evidence="2">
    <location>
        <begin position="29"/>
        <end position="153"/>
    </location>
</feature>